<keyword evidence="4" id="KW-1185">Reference proteome</keyword>
<dbReference type="Gene3D" id="3.40.50.1820">
    <property type="entry name" value="alpha/beta hydrolase"/>
    <property type="match status" value="1"/>
</dbReference>
<feature type="signal peptide" evidence="1">
    <location>
        <begin position="1"/>
        <end position="19"/>
    </location>
</feature>
<name>A0A4V2WMC2_9BACT</name>
<dbReference type="InterPro" id="IPR000639">
    <property type="entry name" value="Epox_hydrolase-like"/>
</dbReference>
<dbReference type="GO" id="GO:0016020">
    <property type="term" value="C:membrane"/>
    <property type="evidence" value="ECO:0007669"/>
    <property type="project" value="TreeGrafter"/>
</dbReference>
<dbReference type="PANTHER" id="PTHR43798:SF33">
    <property type="entry name" value="HYDROLASE, PUTATIVE (AFU_ORTHOLOGUE AFUA_2G14860)-RELATED"/>
    <property type="match status" value="1"/>
</dbReference>
<dbReference type="InterPro" id="IPR000073">
    <property type="entry name" value="AB_hydrolase_1"/>
</dbReference>
<organism evidence="3 4">
    <name type="scientific">Flaviaesturariibacter aridisoli</name>
    <dbReference type="NCBI Taxonomy" id="2545761"/>
    <lineage>
        <taxon>Bacteria</taxon>
        <taxon>Pseudomonadati</taxon>
        <taxon>Bacteroidota</taxon>
        <taxon>Chitinophagia</taxon>
        <taxon>Chitinophagales</taxon>
        <taxon>Chitinophagaceae</taxon>
        <taxon>Flaviaestuariibacter</taxon>
    </lineage>
</organism>
<accession>A0A4V2WMC2</accession>
<dbReference type="PRINTS" id="PR00111">
    <property type="entry name" value="ABHYDROLASE"/>
</dbReference>
<feature type="chain" id="PRO_5021007437" evidence="1">
    <location>
        <begin position="20"/>
        <end position="318"/>
    </location>
</feature>
<proteinExistence type="predicted"/>
<dbReference type="PRINTS" id="PR00412">
    <property type="entry name" value="EPOXHYDRLASE"/>
</dbReference>
<keyword evidence="3" id="KW-0378">Hydrolase</keyword>
<dbReference type="GO" id="GO:0046464">
    <property type="term" value="P:acylglycerol catabolic process"/>
    <property type="evidence" value="ECO:0007669"/>
    <property type="project" value="TreeGrafter"/>
</dbReference>
<feature type="domain" description="AB hydrolase-1" evidence="2">
    <location>
        <begin position="59"/>
        <end position="311"/>
    </location>
</feature>
<dbReference type="AlphaFoldDB" id="A0A4V2WMC2"/>
<dbReference type="EMBL" id="SKFH01000038">
    <property type="protein sequence ID" value="TCZ67189.1"/>
    <property type="molecule type" value="Genomic_DNA"/>
</dbReference>
<dbReference type="OrthoDB" id="9773293at2"/>
<evidence type="ECO:0000313" key="3">
    <source>
        <dbReference type="EMBL" id="TCZ67189.1"/>
    </source>
</evidence>
<protein>
    <submittedName>
        <fullName evidence="3">Alpha/beta hydrolase</fullName>
    </submittedName>
</protein>
<gene>
    <name evidence="3" type="ORF">E0486_16055</name>
</gene>
<dbReference type="SUPFAM" id="SSF53474">
    <property type="entry name" value="alpha/beta-Hydrolases"/>
    <property type="match status" value="1"/>
</dbReference>
<evidence type="ECO:0000259" key="2">
    <source>
        <dbReference type="Pfam" id="PF12697"/>
    </source>
</evidence>
<dbReference type="Pfam" id="PF12697">
    <property type="entry name" value="Abhydrolase_6"/>
    <property type="match status" value="1"/>
</dbReference>
<dbReference type="RefSeq" id="WP_131853626.1">
    <property type="nucleotide sequence ID" value="NZ_SKFH01000038.1"/>
</dbReference>
<dbReference type="Proteomes" id="UP000295164">
    <property type="component" value="Unassembled WGS sequence"/>
</dbReference>
<keyword evidence="1" id="KW-0732">Signal</keyword>
<comment type="caution">
    <text evidence="3">The sequence shown here is derived from an EMBL/GenBank/DDBJ whole genome shotgun (WGS) entry which is preliminary data.</text>
</comment>
<dbReference type="PANTHER" id="PTHR43798">
    <property type="entry name" value="MONOACYLGLYCEROL LIPASE"/>
    <property type="match status" value="1"/>
</dbReference>
<dbReference type="GO" id="GO:0047372">
    <property type="term" value="F:monoacylglycerol lipase activity"/>
    <property type="evidence" value="ECO:0007669"/>
    <property type="project" value="TreeGrafter"/>
</dbReference>
<evidence type="ECO:0000313" key="4">
    <source>
        <dbReference type="Proteomes" id="UP000295164"/>
    </source>
</evidence>
<evidence type="ECO:0000256" key="1">
    <source>
        <dbReference type="SAM" id="SignalP"/>
    </source>
</evidence>
<dbReference type="InterPro" id="IPR050266">
    <property type="entry name" value="AB_hydrolase_sf"/>
</dbReference>
<sequence length="318" mass="35701">MKSFWIFLFACCLAAGLKAQSPLTYPYPVSYLALTIEQQRVKMAFMDVRPEAQSNGRTVVLLHGKNFNGFYWKDVIHYLSGAGYRVLVPDQVGWGASDKPAIQYSFHRLAANTKALLDSLGIAQVQVVGHSMGGMLAVRFALMYPTLVEGLVLENPIGLEDYRSFVPWRSPDQQFAQELNASYESLKQYQQGYYPAWKEEYEPYVAAQWEALQQPDFATATWASALTYNMIYEQPVVYELGNLKVPTLLIIGQADRTVLGKALLPESERGKWGRYPELGKAARSRIRGSKLVALEGVGHIPHLQVPDLFRAALLGFLK</sequence>
<dbReference type="InterPro" id="IPR029058">
    <property type="entry name" value="AB_hydrolase_fold"/>
</dbReference>
<reference evidence="3 4" key="1">
    <citation type="submission" date="2019-03" db="EMBL/GenBank/DDBJ databases">
        <authorList>
            <person name="Kim M.K.M."/>
        </authorList>
    </citation>
    <scope>NUCLEOTIDE SEQUENCE [LARGE SCALE GENOMIC DNA]</scope>
    <source>
        <strain evidence="3 4">17J68-15</strain>
    </source>
</reference>